<gene>
    <name evidence="1" type="ORF">Q604_UNBC16733G0002</name>
</gene>
<dbReference type="GO" id="GO:0016874">
    <property type="term" value="F:ligase activity"/>
    <property type="evidence" value="ECO:0007669"/>
    <property type="project" value="UniProtKB-KW"/>
</dbReference>
<proteinExistence type="predicted"/>
<comment type="caution">
    <text evidence="1">The sequence shown here is derived from an EMBL/GenBank/DDBJ whole genome shotgun (WGS) entry which is preliminary data.</text>
</comment>
<reference evidence="1" key="1">
    <citation type="submission" date="2013-12" db="EMBL/GenBank/DDBJ databases">
        <title>A Varibaculum cambriense genome reconstructed from a premature infant gut community with otherwise low bacterial novelty that shifts toward anaerobic metabolism during the third week of life.</title>
        <authorList>
            <person name="Brown C.T."/>
            <person name="Sharon I."/>
            <person name="Thomas B.C."/>
            <person name="Castelle C.J."/>
            <person name="Morowitz M.J."/>
            <person name="Banfield J.F."/>
        </authorList>
    </citation>
    <scope>NUCLEOTIDE SEQUENCE</scope>
</reference>
<organism evidence="1">
    <name type="scientific">human gut metagenome</name>
    <dbReference type="NCBI Taxonomy" id="408170"/>
    <lineage>
        <taxon>unclassified sequences</taxon>
        <taxon>metagenomes</taxon>
        <taxon>organismal metagenomes</taxon>
    </lineage>
</organism>
<evidence type="ECO:0000313" key="1">
    <source>
        <dbReference type="EMBL" id="ETJ28384.1"/>
    </source>
</evidence>
<dbReference type="EMBL" id="AZMM01016733">
    <property type="protein sequence ID" value="ETJ28384.1"/>
    <property type="molecule type" value="Genomic_DNA"/>
</dbReference>
<name>W1XHV3_9ZZZZ</name>
<accession>W1XHV3</accession>
<feature type="non-terminal residue" evidence="1">
    <location>
        <position position="1"/>
    </location>
</feature>
<protein>
    <submittedName>
        <fullName evidence="1">UDP-N-acetylmuramoyl-tripeptide-D-alanyl-D-alanine ligase</fullName>
    </submittedName>
</protein>
<dbReference type="AlphaFoldDB" id="W1XHV3"/>
<sequence length="31" mass="3443">FNLNMVGEHNVLNALLGIQISKDLGLTFEEI</sequence>
<keyword evidence="1" id="KW-0436">Ligase</keyword>